<dbReference type="EMBL" id="AP019774">
    <property type="protein sequence ID" value="BCD70396.1"/>
    <property type="molecule type" value="Genomic_DNA"/>
</dbReference>
<evidence type="ECO:0000313" key="2">
    <source>
        <dbReference type="Proteomes" id="UP000317935"/>
    </source>
</evidence>
<protein>
    <submittedName>
        <fullName evidence="1">Uncharacterized protein</fullName>
    </submittedName>
</protein>
<name>A0A6J4CY23_9HELI</name>
<evidence type="ECO:0000313" key="1">
    <source>
        <dbReference type="EMBL" id="BCD70396.1"/>
    </source>
</evidence>
<dbReference type="RefSeq" id="WP_006564708.1">
    <property type="nucleotide sequence ID" value="NZ_AP019774.1"/>
</dbReference>
<reference evidence="1 2" key="1">
    <citation type="submission" date="2019-06" db="EMBL/GenBank/DDBJ databases">
        <title>Complete genome sequence of Helicobacter suis SNTW101c.</title>
        <authorList>
            <person name="Rimbara E."/>
            <person name="Suzuki M."/>
            <person name="Matsui H."/>
            <person name="Nakamura M."/>
            <person name="Mori S."/>
            <person name="Shibayama K."/>
        </authorList>
    </citation>
    <scope>NUCLEOTIDE SEQUENCE [LARGE SCALE GENOMIC DNA]</scope>
    <source>
        <strain evidence="1 2">SNTW101c</strain>
    </source>
</reference>
<organism evidence="1 2">
    <name type="scientific">Helicobacter suis</name>
    <dbReference type="NCBI Taxonomy" id="104628"/>
    <lineage>
        <taxon>Bacteria</taxon>
        <taxon>Pseudomonadati</taxon>
        <taxon>Campylobacterota</taxon>
        <taxon>Epsilonproteobacteria</taxon>
        <taxon>Campylobacterales</taxon>
        <taxon>Helicobacteraceae</taxon>
        <taxon>Helicobacter</taxon>
    </lineage>
</organism>
<proteinExistence type="predicted"/>
<accession>A0A6J4CY23</accession>
<dbReference type="OrthoDB" id="5321765at2"/>
<dbReference type="AlphaFoldDB" id="A0A6J4CY23"/>
<dbReference type="Proteomes" id="UP000317935">
    <property type="component" value="Chromosome"/>
</dbReference>
<sequence length="249" mass="27634">MNINRFIRNFLELREALGTQNCSTKELNSLCMQGALEFEKLYLQESQQALAEEQVKARIEIEYLTAQYNLEATKANTLNNLIQCASMLKSLKDNAAINRANAYVSFLQVVGNANNGSAIGQHANNVINTINLIGMDSQTNTLEECLKNLTKELDNFNNLAGAGDTIQIFSQSLETLPNHPVKVWGFSTLKDSTDSFRVDNQPSIQGSTMLFSASEPKTYTITFSSANTTQTISKSLQIVVKDQNLKHLK</sequence>
<gene>
    <name evidence="1" type="ORF">SNTW_10410</name>
</gene>